<evidence type="ECO:0000313" key="3">
    <source>
        <dbReference type="Proteomes" id="UP001152484"/>
    </source>
</evidence>
<feature type="compositionally biased region" description="Polar residues" evidence="1">
    <location>
        <begin position="90"/>
        <end position="101"/>
    </location>
</feature>
<feature type="region of interest" description="Disordered" evidence="1">
    <location>
        <begin position="1"/>
        <end position="101"/>
    </location>
</feature>
<gene>
    <name evidence="2" type="ORF">CEURO_LOCUS5598</name>
</gene>
<reference evidence="2" key="1">
    <citation type="submission" date="2022-07" db="EMBL/GenBank/DDBJ databases">
        <authorList>
            <person name="Macas J."/>
            <person name="Novak P."/>
            <person name="Neumann P."/>
        </authorList>
    </citation>
    <scope>NUCLEOTIDE SEQUENCE</scope>
</reference>
<name>A0A9P0YU05_CUSEU</name>
<accession>A0A9P0YU05</accession>
<protein>
    <submittedName>
        <fullName evidence="2">Uncharacterized protein</fullName>
    </submittedName>
</protein>
<feature type="compositionally biased region" description="Low complexity" evidence="1">
    <location>
        <begin position="60"/>
        <end position="89"/>
    </location>
</feature>
<keyword evidence="3" id="KW-1185">Reference proteome</keyword>
<evidence type="ECO:0000313" key="2">
    <source>
        <dbReference type="EMBL" id="CAH9075827.1"/>
    </source>
</evidence>
<dbReference type="AlphaFoldDB" id="A0A9P0YU05"/>
<evidence type="ECO:0000256" key="1">
    <source>
        <dbReference type="SAM" id="MobiDB-lite"/>
    </source>
</evidence>
<feature type="compositionally biased region" description="Low complexity" evidence="1">
    <location>
        <begin position="26"/>
        <end position="40"/>
    </location>
</feature>
<proteinExistence type="predicted"/>
<organism evidence="2 3">
    <name type="scientific">Cuscuta europaea</name>
    <name type="common">European dodder</name>
    <dbReference type="NCBI Taxonomy" id="41803"/>
    <lineage>
        <taxon>Eukaryota</taxon>
        <taxon>Viridiplantae</taxon>
        <taxon>Streptophyta</taxon>
        <taxon>Embryophyta</taxon>
        <taxon>Tracheophyta</taxon>
        <taxon>Spermatophyta</taxon>
        <taxon>Magnoliopsida</taxon>
        <taxon>eudicotyledons</taxon>
        <taxon>Gunneridae</taxon>
        <taxon>Pentapetalae</taxon>
        <taxon>asterids</taxon>
        <taxon>lamiids</taxon>
        <taxon>Solanales</taxon>
        <taxon>Convolvulaceae</taxon>
        <taxon>Cuscuteae</taxon>
        <taxon>Cuscuta</taxon>
        <taxon>Cuscuta subgen. Cuscuta</taxon>
    </lineage>
</organism>
<feature type="compositionally biased region" description="Polar residues" evidence="1">
    <location>
        <begin position="1"/>
        <end position="25"/>
    </location>
</feature>
<sequence length="224" mass="23544">MTVQGGNPTGLTPNPTGSRKQTTQGAGKAAEAAAADILPAQETADDVQTVKKCSKLSKKPAQGAGSAAEPAATDIQSAQGAGSAAEPAATEQSAQGHANGVQTVKELSKLSKGENKCSDVGSEVIVEDIERVVTDENDLHQHDVVIKCEVINGKTLSLVVKPFRFVQASVIRVDTSLRLTDDLDNKGLTFTTKCFEGLPGYLKKKGEVCFGSKFTTIFREFFGC</sequence>
<dbReference type="EMBL" id="CAMAPE010000010">
    <property type="protein sequence ID" value="CAH9075827.1"/>
    <property type="molecule type" value="Genomic_DNA"/>
</dbReference>
<dbReference type="Proteomes" id="UP001152484">
    <property type="component" value="Unassembled WGS sequence"/>
</dbReference>
<comment type="caution">
    <text evidence="2">The sequence shown here is derived from an EMBL/GenBank/DDBJ whole genome shotgun (WGS) entry which is preliminary data.</text>
</comment>